<dbReference type="InterPro" id="IPR044135">
    <property type="entry name" value="Met-tRNA-FMT_C"/>
</dbReference>
<gene>
    <name evidence="8" type="primary">fmt_0</name>
    <name evidence="8" type="ORF">Bhyg_00192</name>
</gene>
<dbReference type="EC" id="2.1.2.9" evidence="2"/>
<dbReference type="InterPro" id="IPR011034">
    <property type="entry name" value="Formyl_transferase-like_C_sf"/>
</dbReference>
<evidence type="ECO:0000313" key="9">
    <source>
        <dbReference type="Proteomes" id="UP001151699"/>
    </source>
</evidence>
<dbReference type="SUPFAM" id="SSF53328">
    <property type="entry name" value="Formyltransferase"/>
    <property type="match status" value="1"/>
</dbReference>
<organism evidence="8 9">
    <name type="scientific">Pseudolycoriella hygida</name>
    <dbReference type="NCBI Taxonomy" id="35572"/>
    <lineage>
        <taxon>Eukaryota</taxon>
        <taxon>Metazoa</taxon>
        <taxon>Ecdysozoa</taxon>
        <taxon>Arthropoda</taxon>
        <taxon>Hexapoda</taxon>
        <taxon>Insecta</taxon>
        <taxon>Pterygota</taxon>
        <taxon>Neoptera</taxon>
        <taxon>Endopterygota</taxon>
        <taxon>Diptera</taxon>
        <taxon>Nematocera</taxon>
        <taxon>Sciaroidea</taxon>
        <taxon>Sciaridae</taxon>
        <taxon>Pseudolycoriella</taxon>
    </lineage>
</organism>
<feature type="domain" description="Formyl transferase C-terminal" evidence="7">
    <location>
        <begin position="197"/>
        <end position="311"/>
    </location>
</feature>
<dbReference type="GO" id="GO:0005829">
    <property type="term" value="C:cytosol"/>
    <property type="evidence" value="ECO:0007669"/>
    <property type="project" value="TreeGrafter"/>
</dbReference>
<dbReference type="CDD" id="cd08646">
    <property type="entry name" value="FMT_core_Met-tRNA-FMT_N"/>
    <property type="match status" value="1"/>
</dbReference>
<dbReference type="InterPro" id="IPR005793">
    <property type="entry name" value="Formyl_trans_C"/>
</dbReference>
<keyword evidence="5" id="KW-0648">Protein biosynthesis</keyword>
<dbReference type="AlphaFoldDB" id="A0A9Q0S6B5"/>
<accession>A0A9Q0S6B5</accession>
<keyword evidence="4" id="KW-0808">Transferase</keyword>
<dbReference type="EMBL" id="WJQU01000001">
    <property type="protein sequence ID" value="KAJ6644995.1"/>
    <property type="molecule type" value="Genomic_DNA"/>
</dbReference>
<dbReference type="PANTHER" id="PTHR11138">
    <property type="entry name" value="METHIONYL-TRNA FORMYLTRANSFERASE"/>
    <property type="match status" value="1"/>
</dbReference>
<comment type="similarity">
    <text evidence="1">Belongs to the Fmt family.</text>
</comment>
<feature type="domain" description="Formyl transferase N-terminal" evidence="6">
    <location>
        <begin position="17"/>
        <end position="176"/>
    </location>
</feature>
<dbReference type="SUPFAM" id="SSF50486">
    <property type="entry name" value="FMT C-terminal domain-like"/>
    <property type="match status" value="1"/>
</dbReference>
<dbReference type="NCBIfam" id="TIGR00460">
    <property type="entry name" value="fmt"/>
    <property type="match status" value="1"/>
</dbReference>
<evidence type="ECO:0000256" key="5">
    <source>
        <dbReference type="ARBA" id="ARBA00022917"/>
    </source>
</evidence>
<evidence type="ECO:0000256" key="2">
    <source>
        <dbReference type="ARBA" id="ARBA00012261"/>
    </source>
</evidence>
<dbReference type="CDD" id="cd08704">
    <property type="entry name" value="Met_tRNA_FMT_C"/>
    <property type="match status" value="1"/>
</dbReference>
<dbReference type="OrthoDB" id="6780926at2759"/>
<evidence type="ECO:0000256" key="1">
    <source>
        <dbReference type="ARBA" id="ARBA00010699"/>
    </source>
</evidence>
<sequence length="320" mass="35521">MGTPVFAVPALQKLLASVDHQVVAVFTQSPKPKGRGLNEIASPVHNLALQHNIPVYTPFTLKSDEVLELINSIESEVIVVVAYGFLIPKVILQAKKYGCLNIHPSNLPRHRGAAPLQRTIIEGDSLSSVCIIQMDEGLDTGDILLQQTFTLPCRITLPILHDQCAEIGANLLLEVLRNIASLARTTQPLEGITYASKLKKEEGKIDWRDSAYRIDCKIRGMNPWPGVYFEYNNKIIKILEAEYQNIISPNDFANFHKTNSLKTKDIYNNLLPGTVINDRLFVACGTGILIIKRLQHGGKKVLNIDEFVRGEPIPTGTILN</sequence>
<dbReference type="PANTHER" id="PTHR11138:SF5">
    <property type="entry name" value="METHIONYL-TRNA FORMYLTRANSFERASE, MITOCHONDRIAL"/>
    <property type="match status" value="1"/>
</dbReference>
<dbReference type="InterPro" id="IPR036477">
    <property type="entry name" value="Formyl_transf_N_sf"/>
</dbReference>
<dbReference type="Pfam" id="PF00551">
    <property type="entry name" value="Formyl_trans_N"/>
    <property type="match status" value="1"/>
</dbReference>
<dbReference type="Proteomes" id="UP001151699">
    <property type="component" value="Chromosome A"/>
</dbReference>
<reference evidence="8" key="1">
    <citation type="submission" date="2022-07" db="EMBL/GenBank/DDBJ databases">
        <authorList>
            <person name="Trinca V."/>
            <person name="Uliana J.V.C."/>
            <person name="Torres T.T."/>
            <person name="Ward R.J."/>
            <person name="Monesi N."/>
        </authorList>
    </citation>
    <scope>NUCLEOTIDE SEQUENCE</scope>
    <source>
        <strain evidence="8">HSMRA1968</strain>
        <tissue evidence="8">Whole embryos</tissue>
    </source>
</reference>
<comment type="caution">
    <text evidence="8">The sequence shown here is derived from an EMBL/GenBank/DDBJ whole genome shotgun (WGS) entry which is preliminary data.</text>
</comment>
<evidence type="ECO:0000259" key="6">
    <source>
        <dbReference type="Pfam" id="PF00551"/>
    </source>
</evidence>
<evidence type="ECO:0000256" key="4">
    <source>
        <dbReference type="ARBA" id="ARBA00022679"/>
    </source>
</evidence>
<dbReference type="GO" id="GO:0004479">
    <property type="term" value="F:methionyl-tRNA formyltransferase activity"/>
    <property type="evidence" value="ECO:0007669"/>
    <property type="project" value="UniProtKB-EC"/>
</dbReference>
<name>A0A9Q0S6B5_9DIPT</name>
<dbReference type="HAMAP" id="MF_00182">
    <property type="entry name" value="Formyl_trans"/>
    <property type="match status" value="1"/>
</dbReference>
<evidence type="ECO:0000259" key="7">
    <source>
        <dbReference type="Pfam" id="PF02911"/>
    </source>
</evidence>
<evidence type="ECO:0000313" key="8">
    <source>
        <dbReference type="EMBL" id="KAJ6644995.1"/>
    </source>
</evidence>
<dbReference type="Gene3D" id="3.40.50.12230">
    <property type="match status" value="1"/>
</dbReference>
<keyword evidence="9" id="KW-1185">Reference proteome</keyword>
<evidence type="ECO:0000256" key="3">
    <source>
        <dbReference type="ARBA" id="ARBA00014185"/>
    </source>
</evidence>
<dbReference type="Pfam" id="PF02911">
    <property type="entry name" value="Formyl_trans_C"/>
    <property type="match status" value="1"/>
</dbReference>
<proteinExistence type="inferred from homology"/>
<dbReference type="InterPro" id="IPR002376">
    <property type="entry name" value="Formyl_transf_N"/>
</dbReference>
<protein>
    <recommendedName>
        <fullName evidence="3">Methionyl-tRNA formyltransferase, mitochondrial</fullName>
        <ecNumber evidence="2">2.1.2.9</ecNumber>
    </recommendedName>
</protein>
<dbReference type="InterPro" id="IPR005794">
    <property type="entry name" value="Fmt"/>
</dbReference>
<dbReference type="InterPro" id="IPR041711">
    <property type="entry name" value="Met-tRNA-FMT_N"/>
</dbReference>